<reference evidence="1" key="1">
    <citation type="submission" date="2021-02" db="EMBL/GenBank/DDBJ databases">
        <title>Metagenome analyses of Stigonema ocellatum DSM 106950, Chlorogloea purpurea SAG 13.99 and Gomphosphaeria aponina DSM 107014.</title>
        <authorList>
            <person name="Marter P."/>
            <person name="Huang S."/>
        </authorList>
    </citation>
    <scope>NUCLEOTIDE SEQUENCE</scope>
    <source>
        <strain evidence="1">JP213</strain>
    </source>
</reference>
<proteinExistence type="predicted"/>
<evidence type="ECO:0000313" key="2">
    <source>
        <dbReference type="Proteomes" id="UP000767446"/>
    </source>
</evidence>
<organism evidence="1 2">
    <name type="scientific">Gomphosphaeria aponina SAG 52.96 = DSM 107014</name>
    <dbReference type="NCBI Taxonomy" id="1521640"/>
    <lineage>
        <taxon>Bacteria</taxon>
        <taxon>Bacillati</taxon>
        <taxon>Cyanobacteriota</taxon>
        <taxon>Cyanophyceae</taxon>
        <taxon>Oscillatoriophycideae</taxon>
        <taxon>Chroococcales</taxon>
        <taxon>Gomphosphaeriaceae</taxon>
        <taxon>Gomphosphaeria</taxon>
    </lineage>
</organism>
<gene>
    <name evidence="1" type="ORF">DSM107014_15530</name>
</gene>
<protein>
    <submittedName>
        <fullName evidence="1">Uncharacterized protein</fullName>
    </submittedName>
</protein>
<sequence>MVQTRVRIPTHDCTAPRDSTLGLQLPGFNPALAYEIPPQVTRGYAVNPSTGRKVLHLQGYKVITDTSY</sequence>
<accession>A0A941GZ16</accession>
<evidence type="ECO:0000313" key="1">
    <source>
        <dbReference type="EMBL" id="MBR8829283.1"/>
    </source>
</evidence>
<dbReference type="Proteomes" id="UP000767446">
    <property type="component" value="Unassembled WGS sequence"/>
</dbReference>
<comment type="caution">
    <text evidence="1">The sequence shown here is derived from an EMBL/GenBank/DDBJ whole genome shotgun (WGS) entry which is preliminary data.</text>
</comment>
<dbReference type="EMBL" id="JADQBC010000122">
    <property type="protein sequence ID" value="MBR8829283.1"/>
    <property type="molecule type" value="Genomic_DNA"/>
</dbReference>
<dbReference type="AlphaFoldDB" id="A0A941GZ16"/>
<name>A0A941GZ16_9CHRO</name>